<feature type="compositionally biased region" description="Low complexity" evidence="3">
    <location>
        <begin position="274"/>
        <end position="287"/>
    </location>
</feature>
<evidence type="ECO:0000256" key="3">
    <source>
        <dbReference type="SAM" id="MobiDB-lite"/>
    </source>
</evidence>
<organism evidence="5 6">
    <name type="scientific">Hohenbuehelia grisea</name>
    <dbReference type="NCBI Taxonomy" id="104357"/>
    <lineage>
        <taxon>Eukaryota</taxon>
        <taxon>Fungi</taxon>
        <taxon>Dikarya</taxon>
        <taxon>Basidiomycota</taxon>
        <taxon>Agaricomycotina</taxon>
        <taxon>Agaricomycetes</taxon>
        <taxon>Agaricomycetidae</taxon>
        <taxon>Agaricales</taxon>
        <taxon>Pleurotineae</taxon>
        <taxon>Pleurotaceae</taxon>
        <taxon>Hohenbuehelia</taxon>
    </lineage>
</organism>
<evidence type="ECO:0000256" key="1">
    <source>
        <dbReference type="ARBA" id="ARBA00022443"/>
    </source>
</evidence>
<name>A0ABR3IZR0_9AGAR</name>
<feature type="compositionally biased region" description="Low complexity" evidence="3">
    <location>
        <begin position="229"/>
        <end position="257"/>
    </location>
</feature>
<feature type="compositionally biased region" description="Low complexity" evidence="3">
    <location>
        <begin position="341"/>
        <end position="350"/>
    </location>
</feature>
<feature type="compositionally biased region" description="Acidic residues" evidence="3">
    <location>
        <begin position="351"/>
        <end position="367"/>
    </location>
</feature>
<dbReference type="PROSITE" id="PS50002">
    <property type="entry name" value="SH3"/>
    <property type="match status" value="1"/>
</dbReference>
<proteinExistence type="predicted"/>
<dbReference type="SUPFAM" id="SSF50044">
    <property type="entry name" value="SH3-domain"/>
    <property type="match status" value="1"/>
</dbReference>
<dbReference type="Proteomes" id="UP001556367">
    <property type="component" value="Unassembled WGS sequence"/>
</dbReference>
<dbReference type="EMBL" id="JASNQZ010000012">
    <property type="protein sequence ID" value="KAL0948804.1"/>
    <property type="molecule type" value="Genomic_DNA"/>
</dbReference>
<dbReference type="InterPro" id="IPR036028">
    <property type="entry name" value="SH3-like_dom_sf"/>
</dbReference>
<keyword evidence="1 2" id="KW-0728">SH3 domain</keyword>
<comment type="caution">
    <text evidence="5">The sequence shown here is derived from an EMBL/GenBank/DDBJ whole genome shotgun (WGS) entry which is preliminary data.</text>
</comment>
<dbReference type="Gene3D" id="2.30.30.40">
    <property type="entry name" value="SH3 Domains"/>
    <property type="match status" value="1"/>
</dbReference>
<evidence type="ECO:0000313" key="5">
    <source>
        <dbReference type="EMBL" id="KAL0948804.1"/>
    </source>
</evidence>
<feature type="domain" description="SH3" evidence="4">
    <location>
        <begin position="445"/>
        <end position="534"/>
    </location>
</feature>
<feature type="compositionally biased region" description="Low complexity" evidence="3">
    <location>
        <begin position="204"/>
        <end position="222"/>
    </location>
</feature>
<reference evidence="6" key="1">
    <citation type="submission" date="2024-06" db="EMBL/GenBank/DDBJ databases">
        <title>Multi-omics analyses provide insights into the biosynthesis of the anticancer antibiotic pleurotin in Hohenbuehelia grisea.</title>
        <authorList>
            <person name="Weaver J.A."/>
            <person name="Alberti F."/>
        </authorList>
    </citation>
    <scope>NUCLEOTIDE SEQUENCE [LARGE SCALE GENOMIC DNA]</scope>
    <source>
        <strain evidence="6">T-177</strain>
    </source>
</reference>
<feature type="compositionally biased region" description="Low complexity" evidence="3">
    <location>
        <begin position="135"/>
        <end position="159"/>
    </location>
</feature>
<evidence type="ECO:0000259" key="4">
    <source>
        <dbReference type="PROSITE" id="PS50002"/>
    </source>
</evidence>
<feature type="compositionally biased region" description="Polar residues" evidence="3">
    <location>
        <begin position="258"/>
        <end position="272"/>
    </location>
</feature>
<feature type="compositionally biased region" description="Polar residues" evidence="3">
    <location>
        <begin position="191"/>
        <end position="203"/>
    </location>
</feature>
<dbReference type="InterPro" id="IPR001452">
    <property type="entry name" value="SH3_domain"/>
</dbReference>
<feature type="compositionally biased region" description="Basic residues" evidence="3">
    <location>
        <begin position="329"/>
        <end position="339"/>
    </location>
</feature>
<sequence>MASAFVSEHQPRPETDHRLSLCVDLPPSTSPFPSPSSSFLPPPMPGVHEFAIKVPPGKNSRKKTMDDKENRDKDRANERDKARDSAGAKLNGAAPADPPTFAGKALQAPTSSLPVASERTADHHLIGSRSPSPPVVSVAPSTPTFSDQSTPQIPSQPSSLQMDPVQSPPPDVLSASTTPTRNSLALPPTPTLSHTNSTDYTAPSSSTSSESLSRRGSLTSNRPAPPSPSVSRRASAAASTSSNRSRSSRPPSASFSRTNSNRHSQRASQLFPLSSASPRASIAWAAAQERDADNRSPRPRMVLVQIKDFAYEPQDERHRGGGPNVPKPNRLKTLNRRLRPSTISSSSSTSSDDEDDDAEDGADDDGDAWNKLSSGFARLSMQLWGNTSTTKGASSTPEFPSTNDFERNFLDSVGAETAEDYYGAEDGYDDEDDEGGLIHHEEGPLYPGLYRAMYAFDPEGTAEMALEEDQIVRVVGRGGGVGWAIVERNYVHPGTGAGAVAEPTSPRRKSNPNGGYEAGNHALVPESYLEIYQLDEDAE</sequence>
<feature type="region of interest" description="Disordered" evidence="3">
    <location>
        <begin position="1"/>
        <end position="371"/>
    </location>
</feature>
<feature type="compositionally biased region" description="Basic and acidic residues" evidence="3">
    <location>
        <begin position="9"/>
        <end position="19"/>
    </location>
</feature>
<protein>
    <recommendedName>
        <fullName evidence="4">SH3 domain-containing protein</fullName>
    </recommendedName>
</protein>
<gene>
    <name evidence="5" type="ORF">HGRIS_008933</name>
</gene>
<feature type="region of interest" description="Disordered" evidence="3">
    <location>
        <begin position="495"/>
        <end position="520"/>
    </location>
</feature>
<feature type="compositionally biased region" description="Basic and acidic residues" evidence="3">
    <location>
        <begin position="63"/>
        <end position="86"/>
    </location>
</feature>
<evidence type="ECO:0000313" key="6">
    <source>
        <dbReference type="Proteomes" id="UP001556367"/>
    </source>
</evidence>
<feature type="compositionally biased region" description="Pro residues" evidence="3">
    <location>
        <begin position="28"/>
        <end position="45"/>
    </location>
</feature>
<evidence type="ECO:0000256" key="2">
    <source>
        <dbReference type="PROSITE-ProRule" id="PRU00192"/>
    </source>
</evidence>
<feature type="compositionally biased region" description="Polar residues" evidence="3">
    <location>
        <begin position="174"/>
        <end position="183"/>
    </location>
</feature>
<keyword evidence="6" id="KW-1185">Reference proteome</keyword>
<accession>A0ABR3IZR0</accession>